<gene>
    <name evidence="20" type="ORF">DVH24_000734</name>
</gene>
<dbReference type="SUPFAM" id="SSF48452">
    <property type="entry name" value="TPR-like"/>
    <property type="match status" value="1"/>
</dbReference>
<evidence type="ECO:0000256" key="6">
    <source>
        <dbReference type="ARBA" id="ARBA00011738"/>
    </source>
</evidence>
<keyword evidence="13" id="KW-0325">Glycoprotein</keyword>
<keyword evidence="7" id="KW-0964">Secreted</keyword>
<dbReference type="Pfam" id="PF00515">
    <property type="entry name" value="TPR_1"/>
    <property type="match status" value="1"/>
</dbReference>
<dbReference type="Gene3D" id="3.60.21.10">
    <property type="match status" value="3"/>
</dbReference>
<dbReference type="InterPro" id="IPR029052">
    <property type="entry name" value="Metallo-depent_PP-like"/>
</dbReference>
<accession>A0A498JX87</accession>
<dbReference type="InterPro" id="IPR011990">
    <property type="entry name" value="TPR-like_helical_dom_sf"/>
</dbReference>
<name>A0A498JX87_MALDO</name>
<evidence type="ECO:0000256" key="14">
    <source>
        <dbReference type="PROSITE-ProRule" id="PRU00339"/>
    </source>
</evidence>
<dbReference type="PANTHER" id="PTHR22953">
    <property type="entry name" value="ACID PHOSPHATASE RELATED"/>
    <property type="match status" value="1"/>
</dbReference>
<dbReference type="InterPro" id="IPR041792">
    <property type="entry name" value="MPP_PAP"/>
</dbReference>
<feature type="region of interest" description="Disordered" evidence="16">
    <location>
        <begin position="1075"/>
        <end position="1142"/>
    </location>
</feature>
<dbReference type="Pfam" id="PF13181">
    <property type="entry name" value="TPR_8"/>
    <property type="match status" value="1"/>
</dbReference>
<protein>
    <recommendedName>
        <fullName evidence="15">Purple acid phosphatase</fullName>
        <ecNumber evidence="15">3.1.3.2</ecNumber>
    </recommendedName>
</protein>
<evidence type="ECO:0000256" key="5">
    <source>
        <dbReference type="ARBA" id="ARBA00008723"/>
    </source>
</evidence>
<dbReference type="Pfam" id="PF00149">
    <property type="entry name" value="Metallophos"/>
    <property type="match status" value="2"/>
</dbReference>
<evidence type="ECO:0000256" key="12">
    <source>
        <dbReference type="ARBA" id="ARBA00023004"/>
    </source>
</evidence>
<reference evidence="20 21" key="1">
    <citation type="submission" date="2018-10" db="EMBL/GenBank/DDBJ databases">
        <title>A high-quality apple genome assembly.</title>
        <authorList>
            <person name="Hu J."/>
        </authorList>
    </citation>
    <scope>NUCLEOTIDE SEQUENCE [LARGE SCALE GENOMIC DNA]</scope>
    <source>
        <strain evidence="21">cv. HFTH1</strain>
        <tissue evidence="20">Young leaf</tissue>
    </source>
</reference>
<keyword evidence="9 15" id="KW-0732">Signal</keyword>
<evidence type="ECO:0000259" key="18">
    <source>
        <dbReference type="Pfam" id="PF14008"/>
    </source>
</evidence>
<evidence type="ECO:0000256" key="7">
    <source>
        <dbReference type="ARBA" id="ARBA00022525"/>
    </source>
</evidence>
<comment type="subunit">
    <text evidence="6">Homodimer.</text>
</comment>
<evidence type="ECO:0000256" key="1">
    <source>
        <dbReference type="ARBA" id="ARBA00000032"/>
    </source>
</evidence>
<feature type="repeat" description="TPR" evidence="14">
    <location>
        <begin position="1252"/>
        <end position="1285"/>
    </location>
</feature>
<dbReference type="GO" id="GO:0005576">
    <property type="term" value="C:extracellular region"/>
    <property type="evidence" value="ECO:0007669"/>
    <property type="project" value="UniProtKB-SubCell"/>
</dbReference>
<evidence type="ECO:0000313" key="20">
    <source>
        <dbReference type="EMBL" id="RXI00500.1"/>
    </source>
</evidence>
<evidence type="ECO:0000256" key="8">
    <source>
        <dbReference type="ARBA" id="ARBA00022723"/>
    </source>
</evidence>
<feature type="domain" description="Purple acid phosphatase C-terminal" evidence="18">
    <location>
        <begin position="480"/>
        <end position="519"/>
    </location>
</feature>
<dbReference type="SUPFAM" id="SSF56300">
    <property type="entry name" value="Metallo-dependent phosphatases"/>
    <property type="match status" value="2"/>
</dbReference>
<evidence type="ECO:0000259" key="17">
    <source>
        <dbReference type="Pfam" id="PF00149"/>
    </source>
</evidence>
<dbReference type="InterPro" id="IPR039331">
    <property type="entry name" value="PAPs-like"/>
</dbReference>
<keyword evidence="8" id="KW-0479">Metal-binding</keyword>
<comment type="caution">
    <text evidence="20">The sequence shown here is derived from an EMBL/GenBank/DDBJ whole genome shotgun (WGS) entry which is preliminary data.</text>
</comment>
<feature type="compositionally biased region" description="Polar residues" evidence="16">
    <location>
        <begin position="1078"/>
        <end position="1095"/>
    </location>
</feature>
<dbReference type="Proteomes" id="UP000290289">
    <property type="component" value="Chromosome 4"/>
</dbReference>
<proteinExistence type="inferred from homology"/>
<dbReference type="FunFam" id="3.60.21.10:FF:000128">
    <property type="entry name" value="Purple acid phosphatase"/>
    <property type="match status" value="2"/>
</dbReference>
<feature type="chain" id="PRO_5019613858" description="Purple acid phosphatase" evidence="15">
    <location>
        <begin position="33"/>
        <end position="1349"/>
    </location>
</feature>
<dbReference type="EMBL" id="RDQH01000330">
    <property type="protein sequence ID" value="RXI00500.1"/>
    <property type="molecule type" value="Genomic_DNA"/>
</dbReference>
<feature type="repeat" description="TPR" evidence="14">
    <location>
        <begin position="1177"/>
        <end position="1210"/>
    </location>
</feature>
<feature type="region of interest" description="Disordered" evidence="16">
    <location>
        <begin position="1155"/>
        <end position="1174"/>
    </location>
</feature>
<evidence type="ECO:0000256" key="4">
    <source>
        <dbReference type="ARBA" id="ARBA00004613"/>
    </source>
</evidence>
<evidence type="ECO:0000313" key="21">
    <source>
        <dbReference type="Proteomes" id="UP000290289"/>
    </source>
</evidence>
<comment type="similarity">
    <text evidence="5 15">Belongs to the metallophosphoesterase superfamily. Purple acid phosphatase family.</text>
</comment>
<evidence type="ECO:0000256" key="16">
    <source>
        <dbReference type="SAM" id="MobiDB-lite"/>
    </source>
</evidence>
<comment type="cofactor">
    <cofactor evidence="2">
        <name>Zn(2+)</name>
        <dbReference type="ChEBI" id="CHEBI:29105"/>
    </cofactor>
</comment>
<dbReference type="SMART" id="SM00028">
    <property type="entry name" value="TPR"/>
    <property type="match status" value="3"/>
</dbReference>
<evidence type="ECO:0000256" key="13">
    <source>
        <dbReference type="ARBA" id="ARBA00023180"/>
    </source>
</evidence>
<feature type="domain" description="Purple acid phosphatase C-terminal" evidence="18">
    <location>
        <begin position="1016"/>
        <end position="1057"/>
    </location>
</feature>
<dbReference type="SUPFAM" id="SSF49363">
    <property type="entry name" value="Purple acid phosphatase, N-terminal domain"/>
    <property type="match status" value="2"/>
</dbReference>
<comment type="cofactor">
    <cofactor evidence="3">
        <name>Fe cation</name>
        <dbReference type="ChEBI" id="CHEBI:24875"/>
    </cofactor>
</comment>
<dbReference type="InterPro" id="IPR008963">
    <property type="entry name" value="Purple_acid_Pase-like_N"/>
</dbReference>
<feature type="domain" description="Calcineurin-like phosphoesterase" evidence="17">
    <location>
        <begin position="738"/>
        <end position="950"/>
    </location>
</feature>
<comment type="subcellular location">
    <subcellularLocation>
        <location evidence="4">Secreted</location>
    </subcellularLocation>
</comment>
<dbReference type="GO" id="GO:0003993">
    <property type="term" value="F:acid phosphatase activity"/>
    <property type="evidence" value="ECO:0007669"/>
    <property type="project" value="UniProtKB-EC"/>
</dbReference>
<evidence type="ECO:0000256" key="10">
    <source>
        <dbReference type="ARBA" id="ARBA00022801"/>
    </source>
</evidence>
<dbReference type="PROSITE" id="PS50005">
    <property type="entry name" value="TPR"/>
    <property type="match status" value="3"/>
</dbReference>
<dbReference type="CDD" id="cd00839">
    <property type="entry name" value="MPP_PAPs"/>
    <property type="match status" value="2"/>
</dbReference>
<comment type="catalytic activity">
    <reaction evidence="1 15">
        <text>a phosphate monoester + H2O = an alcohol + phosphate</text>
        <dbReference type="Rhea" id="RHEA:15017"/>
        <dbReference type="ChEBI" id="CHEBI:15377"/>
        <dbReference type="ChEBI" id="CHEBI:30879"/>
        <dbReference type="ChEBI" id="CHEBI:43474"/>
        <dbReference type="ChEBI" id="CHEBI:67140"/>
        <dbReference type="EC" id="3.1.3.2"/>
    </reaction>
</comment>
<evidence type="ECO:0000256" key="3">
    <source>
        <dbReference type="ARBA" id="ARBA00001962"/>
    </source>
</evidence>
<feature type="repeat" description="TPR" evidence="14">
    <location>
        <begin position="1218"/>
        <end position="1251"/>
    </location>
</feature>
<dbReference type="Gene3D" id="2.60.40.380">
    <property type="entry name" value="Purple acid phosphatase-like, N-terminal"/>
    <property type="match status" value="2"/>
</dbReference>
<evidence type="ECO:0000256" key="11">
    <source>
        <dbReference type="ARBA" id="ARBA00022833"/>
    </source>
</evidence>
<evidence type="ECO:0000256" key="2">
    <source>
        <dbReference type="ARBA" id="ARBA00001947"/>
    </source>
</evidence>
<dbReference type="InterPro" id="IPR025733">
    <property type="entry name" value="PAPs_C"/>
</dbReference>
<dbReference type="InterPro" id="IPR019734">
    <property type="entry name" value="TPR_rpt"/>
</dbReference>
<dbReference type="Gene3D" id="1.25.40.10">
    <property type="entry name" value="Tetratricopeptide repeat domain"/>
    <property type="match status" value="1"/>
</dbReference>
<dbReference type="PANTHER" id="PTHR22953:SF15">
    <property type="entry name" value="PURPLE ACID PHOSPHATASE 13"/>
    <property type="match status" value="1"/>
</dbReference>
<keyword evidence="11" id="KW-0862">Zinc</keyword>
<dbReference type="InterPro" id="IPR015914">
    <property type="entry name" value="PAPs_N"/>
</dbReference>
<feature type="domain" description="Calcineurin-like phosphoesterase" evidence="17">
    <location>
        <begin position="200"/>
        <end position="412"/>
    </location>
</feature>
<dbReference type="InterPro" id="IPR004843">
    <property type="entry name" value="Calcineurin-like_PHP"/>
</dbReference>
<evidence type="ECO:0000259" key="19">
    <source>
        <dbReference type="Pfam" id="PF16656"/>
    </source>
</evidence>
<dbReference type="Pfam" id="PF14008">
    <property type="entry name" value="Metallophos_C"/>
    <property type="match status" value="2"/>
</dbReference>
<organism evidence="20 21">
    <name type="scientific">Malus domestica</name>
    <name type="common">Apple</name>
    <name type="synonym">Pyrus malus</name>
    <dbReference type="NCBI Taxonomy" id="3750"/>
    <lineage>
        <taxon>Eukaryota</taxon>
        <taxon>Viridiplantae</taxon>
        <taxon>Streptophyta</taxon>
        <taxon>Embryophyta</taxon>
        <taxon>Tracheophyta</taxon>
        <taxon>Spermatophyta</taxon>
        <taxon>Magnoliopsida</taxon>
        <taxon>eudicotyledons</taxon>
        <taxon>Gunneridae</taxon>
        <taxon>Pentapetalae</taxon>
        <taxon>rosids</taxon>
        <taxon>fabids</taxon>
        <taxon>Rosales</taxon>
        <taxon>Rosaceae</taxon>
        <taxon>Amygdaloideae</taxon>
        <taxon>Maleae</taxon>
        <taxon>Malus</taxon>
    </lineage>
</organism>
<feature type="compositionally biased region" description="Basic and acidic residues" evidence="16">
    <location>
        <begin position="1098"/>
        <end position="1108"/>
    </location>
</feature>
<sequence length="1349" mass="151868">MGLFLFPPPKIATFNLLLVLTVSPVSFTFVNGGIPTTLEGPFKPVTVPLDDSFRGNAVELPDTDPRVRRIVKGFEPEQISVSLSTTYDSVWISWITGEFQIGDNIKPLDPNNVSSIVTYGRYGFPMDNQSTGYSLIYNQLYPFEGLQNYTSGIIHHVRLTGLRPNTLYQYQCGDPSIADMSKISYFKTMPVSGPKSYPRRIAVVGDLGLTYNTTSTVDHLLANGPDLMLLVGDVTYANTYLTNGTGSDCYSCLFSQTPIDETYQPRWDYWGRFMQPLVSKVPMMVVEGNHEIEEQAGNRTFASYSSRFAFPSNESGSSSTLFYSFNAGGIHFIMLGAYTAYHKSDDQYKWLEKDLAKVDRNVTPWLVAAWHPPWYSTYTAHYREEECMKVEMEDILYKYGVDIVFNGHVHAYERSNRVYNYTLDPCGPVYITVGDGGNREKMAIAHADEPGNCPEPSTTSDKFTGGFCAFNFTNGPAAGKFCWDKQPEYSAYRESSFGHGILEVKNETYALWTWHRNQDMYSTSADLIYIVRQPDRCPMGLFLFPPPKVATFNLLLVLTVSPVSFTFVNGGIPTTLEGPFKPVTVPLDDSFRGNAVDLPDTDPRVRRIVKGFEPEQISVSLSTTHDSVWISWITGEFQIGDNIKPLDPNNVSSIVTYGRYGFPMDNQSTGYSLIYNQLYPFEGLQNYTSGIIHHVRLTGLRPNTLYQYQCGDPSIADMSKVSYFKTMPASGPKSYPRRIAVVGDLGLTYNTTSTVDHLLANGPDLMLLVGDVTYANLYLTNGTGSDCYSCSFSQTPIHETYQPRWDYWGRFMQPLVSKVPMMVVEGNHEIEEQAGNRTFASYSSRFAFPSNESGSSSTLFYSFNAGGIHFIMLGAYTAYHKSDDQYKWLEKDLAKVDRNVTPWLVAAWHPPWYSTYTAHYREEECMKVEMEDILYKYGVDIVFNGHVHAYERSNRVYNYTLDPCGPVYITVGDGGNREKMAIAHTDEPGNCPEPSTTPDKFMGGFCAFNFTEGPAAGKFCWDKQPEYSAYRESSFGHGILEVKNETYALWTWHRNQDMYSTSADLIYIVRQPDRCPKKTQSTATRSKSLKPSQPTEMLIKEEEEKNGCRSDMNPPKPSSSSSSTATNRDASDGFETASDGELNDDEIPQQLHLQDEPQQTPSQNDDVESNQKAFEEASDVKIEGNRLFGSGQYQEALSQYELALHLAPDMPSSVELRSICHLNSAVCFLKLEKYEDAIKECTKALELNPSYMKALLRRAEAHEKLEHFEEAIVDMKSVLELDPSNDQAKKAIRRLGPLAEEKKEKMKEEMIGKLKEMGNSLLGRFGMSVDNFKAVKDPNTGSYSLSFQR</sequence>
<evidence type="ECO:0000256" key="15">
    <source>
        <dbReference type="RuleBase" id="RU361203"/>
    </source>
</evidence>
<keyword evidence="21" id="KW-1185">Reference proteome</keyword>
<feature type="domain" description="Purple acid phosphatase N-terminal" evidence="19">
    <location>
        <begin position="76"/>
        <end position="188"/>
    </location>
</feature>
<dbReference type="STRING" id="3750.A0A498JX87"/>
<dbReference type="Pfam" id="PF16656">
    <property type="entry name" value="Pur_ac_phosph_N"/>
    <property type="match status" value="2"/>
</dbReference>
<keyword evidence="10 15" id="KW-0378">Hydrolase</keyword>
<dbReference type="EC" id="3.1.3.2" evidence="15"/>
<dbReference type="GO" id="GO:0046872">
    <property type="term" value="F:metal ion binding"/>
    <property type="evidence" value="ECO:0007669"/>
    <property type="project" value="UniProtKB-KW"/>
</dbReference>
<feature type="signal peptide" evidence="15">
    <location>
        <begin position="1"/>
        <end position="32"/>
    </location>
</feature>
<keyword evidence="14" id="KW-0802">TPR repeat</keyword>
<evidence type="ECO:0000256" key="9">
    <source>
        <dbReference type="ARBA" id="ARBA00022729"/>
    </source>
</evidence>
<feature type="domain" description="Purple acid phosphatase N-terminal" evidence="19">
    <location>
        <begin position="614"/>
        <end position="726"/>
    </location>
</feature>
<keyword evidence="12" id="KW-0408">Iron</keyword>